<organism evidence="2 3">
    <name type="scientific">Halothiobacillus diazotrophicus</name>
    <dbReference type="NCBI Taxonomy" id="1860122"/>
    <lineage>
        <taxon>Bacteria</taxon>
        <taxon>Pseudomonadati</taxon>
        <taxon>Pseudomonadota</taxon>
        <taxon>Gammaproteobacteria</taxon>
        <taxon>Chromatiales</taxon>
        <taxon>Halothiobacillaceae</taxon>
        <taxon>Halothiobacillus</taxon>
    </lineage>
</organism>
<keyword evidence="3" id="KW-1185">Reference proteome</keyword>
<dbReference type="PANTHER" id="PTHR42759">
    <property type="entry name" value="MOXR FAMILY PROTEIN"/>
    <property type="match status" value="1"/>
</dbReference>
<dbReference type="InterPro" id="IPR050764">
    <property type="entry name" value="CbbQ/NirQ/NorQ/GpvN"/>
</dbReference>
<dbReference type="Gene3D" id="3.40.50.300">
    <property type="entry name" value="P-loop containing nucleotide triphosphate hydrolases"/>
    <property type="match status" value="1"/>
</dbReference>
<dbReference type="KEGG" id="haz:A9404_02530"/>
<gene>
    <name evidence="2" type="ORF">A9404_02530</name>
</gene>
<evidence type="ECO:0000313" key="3">
    <source>
        <dbReference type="Proteomes" id="UP000078596"/>
    </source>
</evidence>
<dbReference type="InterPro" id="IPR027417">
    <property type="entry name" value="P-loop_NTPase"/>
</dbReference>
<protein>
    <submittedName>
        <fullName evidence="2">AAA family ATPase</fullName>
    </submittedName>
</protein>
<dbReference type="AlphaFoldDB" id="A0A191ZK61"/>
<dbReference type="EMBL" id="CP016027">
    <property type="protein sequence ID" value="ANJ68232.1"/>
    <property type="molecule type" value="Genomic_DNA"/>
</dbReference>
<dbReference type="PIRSF" id="PIRSF002849">
    <property type="entry name" value="AAA_ATPase_chaperone_MoxR_prd"/>
    <property type="match status" value="1"/>
</dbReference>
<feature type="domain" description="AAA+ ATPase" evidence="1">
    <location>
        <begin position="39"/>
        <end position="180"/>
    </location>
</feature>
<name>A0A191ZK61_9GAMM</name>
<dbReference type="CDD" id="cd00009">
    <property type="entry name" value="AAA"/>
    <property type="match status" value="1"/>
</dbReference>
<dbReference type="InterPro" id="IPR011703">
    <property type="entry name" value="ATPase_AAA-3"/>
</dbReference>
<dbReference type="Pfam" id="PF17863">
    <property type="entry name" value="AAA_lid_2"/>
    <property type="match status" value="1"/>
</dbReference>
<evidence type="ECO:0000259" key="1">
    <source>
        <dbReference type="SMART" id="SM00382"/>
    </source>
</evidence>
<dbReference type="Gene3D" id="1.10.8.80">
    <property type="entry name" value="Magnesium chelatase subunit I, C-Terminal domain"/>
    <property type="match status" value="1"/>
</dbReference>
<sequence>MLDSVTGLQLKSLEIIENTSGIVLGKADVVRQALCSVLAGGHLLLEDLPGLGKTTLAHALAISLGLRFRRLQFTADMLPSDILGISVFEPNSKAFRFHPGPIFTEVLLADEINRAPPKVQSALLEAMEERQVTIDGKRYPLPEAFFVIATQNPTHQQGTYPLPESQLDRFALVIGMGYPDPAVERAMLQGVGGRQHLGELKPVIDARQLVAMRQAVTRIHAGEAVIDYVQQLLQTSRNEASYGDGLSPRAGLLLLRLARAWAYVDQRSHVLPDDVQAVLPGVVAHRLSGGAGGSPATGQATAQRLLQAVKAP</sequence>
<dbReference type="InterPro" id="IPR003593">
    <property type="entry name" value="AAA+_ATPase"/>
</dbReference>
<dbReference type="Proteomes" id="UP000078596">
    <property type="component" value="Chromosome"/>
</dbReference>
<dbReference type="GO" id="GO:0005524">
    <property type="term" value="F:ATP binding"/>
    <property type="evidence" value="ECO:0007669"/>
    <property type="project" value="InterPro"/>
</dbReference>
<dbReference type="GO" id="GO:0016887">
    <property type="term" value="F:ATP hydrolysis activity"/>
    <property type="evidence" value="ECO:0007669"/>
    <property type="project" value="InterPro"/>
</dbReference>
<proteinExistence type="predicted"/>
<dbReference type="SUPFAM" id="SSF52540">
    <property type="entry name" value="P-loop containing nucleoside triphosphate hydrolases"/>
    <property type="match status" value="1"/>
</dbReference>
<dbReference type="PANTHER" id="PTHR42759:SF5">
    <property type="entry name" value="METHANOL DEHYDROGENASE REGULATOR"/>
    <property type="match status" value="1"/>
</dbReference>
<dbReference type="Pfam" id="PF07726">
    <property type="entry name" value="AAA_3"/>
    <property type="match status" value="1"/>
</dbReference>
<reference evidence="2 3" key="1">
    <citation type="submission" date="2016-06" db="EMBL/GenBank/DDBJ databases">
        <title>Insight into the functional genes involving in sulfur oxidation in Pearl River water.</title>
        <authorList>
            <person name="Luo J."/>
            <person name="Tan X."/>
            <person name="Lin W."/>
        </authorList>
    </citation>
    <scope>NUCLEOTIDE SEQUENCE [LARGE SCALE GENOMIC DNA]</scope>
    <source>
        <strain evidence="2 3">LS2</strain>
    </source>
</reference>
<dbReference type="STRING" id="1860122.A9404_02530"/>
<dbReference type="SMART" id="SM00382">
    <property type="entry name" value="AAA"/>
    <property type="match status" value="1"/>
</dbReference>
<accession>A0A191ZK61</accession>
<evidence type="ECO:0000313" key="2">
    <source>
        <dbReference type="EMBL" id="ANJ68232.1"/>
    </source>
</evidence>
<dbReference type="InterPro" id="IPR041628">
    <property type="entry name" value="ChlI/MoxR_AAA_lid"/>
</dbReference>